<evidence type="ECO:0000313" key="3">
    <source>
        <dbReference type="Proteomes" id="UP001583193"/>
    </source>
</evidence>
<comment type="caution">
    <text evidence="2">The sequence shown here is derived from an EMBL/GenBank/DDBJ whole genome shotgun (WGS) entry which is preliminary data.</text>
</comment>
<name>A0ABR3Y270_9EURO</name>
<sequence length="190" mass="21392">MVFCSPRGRNGRSAPSNGGEMLQITSGFEFLQVALNLLWAGLGPKGKEVGDCLLGPRAQEYFKKFSRGGTNLGLESDFDESDYDEADPDISEDDSDSFIDDSEERGWESTDDESDCGKNEEDEEDWELDASGQCDRIILHEEVAMDATDEEYDLIMVAEDNVPGERRRTESKRKHPPNEENELKPRCRRG</sequence>
<feature type="compositionally biased region" description="Basic and acidic residues" evidence="1">
    <location>
        <begin position="176"/>
        <end position="190"/>
    </location>
</feature>
<feature type="region of interest" description="Disordered" evidence="1">
    <location>
        <begin position="73"/>
        <end position="132"/>
    </location>
</feature>
<proteinExistence type="predicted"/>
<dbReference type="EMBL" id="JAVDPF010000006">
    <property type="protein sequence ID" value="KAL1882377.1"/>
    <property type="molecule type" value="Genomic_DNA"/>
</dbReference>
<organism evidence="2 3">
    <name type="scientific">Paecilomyces lecythidis</name>
    <dbReference type="NCBI Taxonomy" id="3004212"/>
    <lineage>
        <taxon>Eukaryota</taxon>
        <taxon>Fungi</taxon>
        <taxon>Dikarya</taxon>
        <taxon>Ascomycota</taxon>
        <taxon>Pezizomycotina</taxon>
        <taxon>Eurotiomycetes</taxon>
        <taxon>Eurotiomycetidae</taxon>
        <taxon>Eurotiales</taxon>
        <taxon>Thermoascaceae</taxon>
        <taxon>Paecilomyces</taxon>
    </lineage>
</organism>
<accession>A0ABR3Y270</accession>
<feature type="region of interest" description="Disordered" evidence="1">
    <location>
        <begin position="159"/>
        <end position="190"/>
    </location>
</feature>
<feature type="compositionally biased region" description="Acidic residues" evidence="1">
    <location>
        <begin position="76"/>
        <end position="128"/>
    </location>
</feature>
<protein>
    <submittedName>
        <fullName evidence="2">Uncharacterized protein</fullName>
    </submittedName>
</protein>
<gene>
    <name evidence="2" type="ORF">Plec18167_002793</name>
</gene>
<reference evidence="2 3" key="1">
    <citation type="journal article" date="2024" name="IMA Fungus">
        <title>IMA Genome - F19 : A genome assembly and annotation guide to empower mycologists, including annotated draft genome sequences of Ceratocystis pirilliformis, Diaporthe australafricana, Fusarium ophioides, Paecilomyces lecythidis, and Sporothrix stenoceras.</title>
        <authorList>
            <person name="Aylward J."/>
            <person name="Wilson A.M."/>
            <person name="Visagie C.M."/>
            <person name="Spraker J."/>
            <person name="Barnes I."/>
            <person name="Buitendag C."/>
            <person name="Ceriani C."/>
            <person name="Del Mar Angel L."/>
            <person name="du Plessis D."/>
            <person name="Fuchs T."/>
            <person name="Gasser K."/>
            <person name="Kramer D."/>
            <person name="Li W."/>
            <person name="Munsamy K."/>
            <person name="Piso A."/>
            <person name="Price J.L."/>
            <person name="Sonnekus B."/>
            <person name="Thomas C."/>
            <person name="van der Nest A."/>
            <person name="van Dijk A."/>
            <person name="van Heerden A."/>
            <person name="van Vuuren N."/>
            <person name="Yilmaz N."/>
            <person name="Duong T.A."/>
            <person name="van der Merwe N.A."/>
            <person name="Wingfield M.J."/>
            <person name="Wingfield B.D."/>
        </authorList>
    </citation>
    <scope>NUCLEOTIDE SEQUENCE [LARGE SCALE GENOMIC DNA]</scope>
    <source>
        <strain evidence="2 3">CMW 18167</strain>
    </source>
</reference>
<keyword evidence="3" id="KW-1185">Reference proteome</keyword>
<evidence type="ECO:0000313" key="2">
    <source>
        <dbReference type="EMBL" id="KAL1882377.1"/>
    </source>
</evidence>
<evidence type="ECO:0000256" key="1">
    <source>
        <dbReference type="SAM" id="MobiDB-lite"/>
    </source>
</evidence>
<dbReference type="Proteomes" id="UP001583193">
    <property type="component" value="Unassembled WGS sequence"/>
</dbReference>